<accession>A4BXS8</accession>
<dbReference type="InterPro" id="IPR000705">
    <property type="entry name" value="Galactokinase"/>
</dbReference>
<dbReference type="FunFam" id="3.30.230.10:FF:000017">
    <property type="entry name" value="Galactokinase"/>
    <property type="match status" value="1"/>
</dbReference>
<sequence length="393" mass="44307">MFILLKKAARMNKKLVKNVRKSFESHFGKKPILVFSPGRINLIGEHTDYNEGFVFPAAIDKGILLAIQENKENESHVYALNKEEMYSFDVRSIVPLEAGSWRNYIVGVVAEVQNLGITVPNFNMVFAGDIPGGAGMSSSAALENSVVFALNELFQFSLKKSEMILISQKAEHNFVGVKCGIMDQFVSMFGKKNSALLLDCRTIKAKSFKINLKKYQLLLINSNVKHDLSESAYNEKREVCERVAKILKVAALRDATKKELAKIKDEISAADYEKALYVIQENHRVKLFAKAIRNNELKKLGKLLYKSHTGLRDQYKVSCKELDFLVAQTKENKNILGARMMGGGFGGCTINLIKKSAVAEFKKEISKKFKQEFRKECTSYHVKLSKGTRVIKK</sequence>
<dbReference type="PRINTS" id="PR00959">
    <property type="entry name" value="MEVGALKINASE"/>
</dbReference>
<feature type="domain" description="GHMP kinase C-terminal" evidence="13">
    <location>
        <begin position="289"/>
        <end position="370"/>
    </location>
</feature>
<dbReference type="InterPro" id="IPR006206">
    <property type="entry name" value="Mevalonate/galactokinase"/>
</dbReference>
<evidence type="ECO:0000256" key="4">
    <source>
        <dbReference type="ARBA" id="ARBA00022723"/>
    </source>
</evidence>
<feature type="domain" description="Galactokinase N-terminal" evidence="14">
    <location>
        <begin position="21"/>
        <end position="68"/>
    </location>
</feature>
<dbReference type="PIRSF" id="PIRSF000530">
    <property type="entry name" value="Galactokinase"/>
    <property type="match status" value="1"/>
</dbReference>
<dbReference type="EMBL" id="AAOG01000001">
    <property type="protein sequence ID" value="EAR13769.1"/>
    <property type="molecule type" value="Genomic_DNA"/>
</dbReference>
<evidence type="ECO:0000313" key="15">
    <source>
        <dbReference type="EMBL" id="EAR13769.1"/>
    </source>
</evidence>
<evidence type="ECO:0000256" key="5">
    <source>
        <dbReference type="ARBA" id="ARBA00022741"/>
    </source>
</evidence>
<organism evidence="15 16">
    <name type="scientific">Polaribacter irgensii 23-P</name>
    <dbReference type="NCBI Taxonomy" id="313594"/>
    <lineage>
        <taxon>Bacteria</taxon>
        <taxon>Pseudomonadati</taxon>
        <taxon>Bacteroidota</taxon>
        <taxon>Flavobacteriia</taxon>
        <taxon>Flavobacteriales</taxon>
        <taxon>Flavobacteriaceae</taxon>
    </lineage>
</organism>
<dbReference type="eggNOG" id="COG0153">
    <property type="taxonomic scope" value="Bacteria"/>
</dbReference>
<dbReference type="SUPFAM" id="SSF54211">
    <property type="entry name" value="Ribosomal protein S5 domain 2-like"/>
    <property type="match status" value="1"/>
</dbReference>
<evidence type="ECO:0000256" key="1">
    <source>
        <dbReference type="ARBA" id="ARBA00006566"/>
    </source>
</evidence>
<dbReference type="OrthoDB" id="250531at2"/>
<proteinExistence type="inferred from homology"/>
<dbReference type="Pfam" id="PF10509">
    <property type="entry name" value="GalKase_gal_bdg"/>
    <property type="match status" value="1"/>
</dbReference>
<evidence type="ECO:0000259" key="13">
    <source>
        <dbReference type="Pfam" id="PF08544"/>
    </source>
</evidence>
<keyword evidence="3" id="KW-0808">Transferase</keyword>
<dbReference type="Pfam" id="PF00288">
    <property type="entry name" value="GHMP_kinases_N"/>
    <property type="match status" value="1"/>
</dbReference>
<keyword evidence="16" id="KW-1185">Reference proteome</keyword>
<dbReference type="PANTHER" id="PTHR10457">
    <property type="entry name" value="MEVALONATE KINASE/GALACTOKINASE"/>
    <property type="match status" value="1"/>
</dbReference>
<dbReference type="SUPFAM" id="SSF55060">
    <property type="entry name" value="GHMP Kinase, C-terminal domain"/>
    <property type="match status" value="1"/>
</dbReference>
<evidence type="ECO:0000256" key="8">
    <source>
        <dbReference type="ARBA" id="ARBA00022842"/>
    </source>
</evidence>
<dbReference type="STRING" id="313594.PI23P_04707"/>
<dbReference type="GO" id="GO:0046872">
    <property type="term" value="F:metal ion binding"/>
    <property type="evidence" value="ECO:0007669"/>
    <property type="project" value="UniProtKB-KW"/>
</dbReference>
<dbReference type="GO" id="GO:0004335">
    <property type="term" value="F:galactokinase activity"/>
    <property type="evidence" value="ECO:0007669"/>
    <property type="project" value="UniProtKB-UniRule"/>
</dbReference>
<dbReference type="InterPro" id="IPR013750">
    <property type="entry name" value="GHMP_kinase_C_dom"/>
</dbReference>
<evidence type="ECO:0000256" key="6">
    <source>
        <dbReference type="ARBA" id="ARBA00022777"/>
    </source>
</evidence>
<dbReference type="InterPro" id="IPR006203">
    <property type="entry name" value="GHMP_knse_ATP-bd_CS"/>
</dbReference>
<keyword evidence="2" id="KW-0963">Cytoplasm</keyword>
<dbReference type="InterPro" id="IPR019741">
    <property type="entry name" value="Galactokinase_CS"/>
</dbReference>
<comment type="caution">
    <text evidence="15">The sequence shown here is derived from an EMBL/GenBank/DDBJ whole genome shotgun (WGS) entry which is preliminary data.</text>
</comment>
<keyword evidence="4" id="KW-0479">Metal-binding</keyword>
<dbReference type="PROSITE" id="PS00106">
    <property type="entry name" value="GALACTOKINASE"/>
    <property type="match status" value="1"/>
</dbReference>
<keyword evidence="9" id="KW-0299">Galactose metabolism</keyword>
<keyword evidence="8" id="KW-0460">Magnesium</keyword>
<evidence type="ECO:0000313" key="16">
    <source>
        <dbReference type="Proteomes" id="UP000003053"/>
    </source>
</evidence>
<keyword evidence="6 15" id="KW-0418">Kinase</keyword>
<feature type="domain" description="GHMP kinase N-terminal" evidence="12">
    <location>
        <begin position="103"/>
        <end position="191"/>
    </location>
</feature>
<dbReference type="Pfam" id="PF08544">
    <property type="entry name" value="GHMP_kinases_C"/>
    <property type="match status" value="1"/>
</dbReference>
<dbReference type="InterPro" id="IPR020568">
    <property type="entry name" value="Ribosomal_Su5_D2-typ_SF"/>
</dbReference>
<dbReference type="Gene3D" id="3.30.70.890">
    <property type="entry name" value="GHMP kinase, C-terminal domain"/>
    <property type="match status" value="1"/>
</dbReference>
<dbReference type="Proteomes" id="UP000003053">
    <property type="component" value="Unassembled WGS sequence"/>
</dbReference>
<evidence type="ECO:0000256" key="3">
    <source>
        <dbReference type="ARBA" id="ARBA00022679"/>
    </source>
</evidence>
<evidence type="ECO:0000259" key="14">
    <source>
        <dbReference type="Pfam" id="PF10509"/>
    </source>
</evidence>
<dbReference type="GO" id="GO:0005829">
    <property type="term" value="C:cytosol"/>
    <property type="evidence" value="ECO:0007669"/>
    <property type="project" value="TreeGrafter"/>
</dbReference>
<evidence type="ECO:0000259" key="12">
    <source>
        <dbReference type="Pfam" id="PF00288"/>
    </source>
</evidence>
<dbReference type="EC" id="2.7.1.6" evidence="11"/>
<dbReference type="FunFam" id="3.30.70.890:FF:000001">
    <property type="entry name" value="Galactokinase"/>
    <property type="match status" value="1"/>
</dbReference>
<keyword evidence="7" id="KW-0067">ATP-binding</keyword>
<evidence type="ECO:0000256" key="7">
    <source>
        <dbReference type="ARBA" id="ARBA00022840"/>
    </source>
</evidence>
<keyword evidence="10" id="KW-0119">Carbohydrate metabolism</keyword>
<gene>
    <name evidence="15" type="ORF">PI23P_04707</name>
</gene>
<reference evidence="15 16" key="1">
    <citation type="submission" date="2006-02" db="EMBL/GenBank/DDBJ databases">
        <authorList>
            <person name="Murray A."/>
            <person name="Staley J."/>
            <person name="Ferriera S."/>
            <person name="Johnson J."/>
            <person name="Kravitz S."/>
            <person name="Halpern A."/>
            <person name="Remington K."/>
            <person name="Beeson K."/>
            <person name="Tran B."/>
            <person name="Rogers Y.-H."/>
            <person name="Friedman R."/>
            <person name="Venter J.C."/>
        </authorList>
    </citation>
    <scope>NUCLEOTIDE SEQUENCE [LARGE SCALE GENOMIC DNA]</scope>
    <source>
        <strain evidence="15 16">23-P</strain>
    </source>
</reference>
<dbReference type="PROSITE" id="PS00627">
    <property type="entry name" value="GHMP_KINASES_ATP"/>
    <property type="match status" value="1"/>
</dbReference>
<keyword evidence="5" id="KW-0547">Nucleotide-binding</keyword>
<dbReference type="PANTHER" id="PTHR10457:SF7">
    <property type="entry name" value="GALACTOKINASE-RELATED"/>
    <property type="match status" value="1"/>
</dbReference>
<name>A4BXS8_9FLAO</name>
<dbReference type="HOGENOM" id="CLU_017814_2_1_10"/>
<dbReference type="GO" id="GO:0006012">
    <property type="term" value="P:galactose metabolic process"/>
    <property type="evidence" value="ECO:0007669"/>
    <property type="project" value="UniProtKB-UniRule"/>
</dbReference>
<evidence type="ECO:0000256" key="9">
    <source>
        <dbReference type="ARBA" id="ARBA00023144"/>
    </source>
</evidence>
<comment type="similarity">
    <text evidence="1">Belongs to the GHMP kinase family. GalK subfamily.</text>
</comment>
<evidence type="ECO:0000256" key="11">
    <source>
        <dbReference type="NCBIfam" id="TIGR00131"/>
    </source>
</evidence>
<dbReference type="Gene3D" id="3.30.230.10">
    <property type="match status" value="1"/>
</dbReference>
<dbReference type="InterPro" id="IPR019539">
    <property type="entry name" value="GalKase_N"/>
</dbReference>
<dbReference type="InterPro" id="IPR014721">
    <property type="entry name" value="Ribsml_uS5_D2-typ_fold_subgr"/>
</dbReference>
<evidence type="ECO:0000256" key="10">
    <source>
        <dbReference type="ARBA" id="ARBA00023277"/>
    </source>
</evidence>
<dbReference type="GO" id="GO:0005524">
    <property type="term" value="F:ATP binding"/>
    <property type="evidence" value="ECO:0007669"/>
    <property type="project" value="UniProtKB-UniRule"/>
</dbReference>
<protein>
    <recommendedName>
        <fullName evidence="11">Galactokinase</fullName>
        <ecNumber evidence="11">2.7.1.6</ecNumber>
    </recommendedName>
</protein>
<dbReference type="InterPro" id="IPR006204">
    <property type="entry name" value="GHMP_kinase_N_dom"/>
</dbReference>
<dbReference type="PRINTS" id="PR00473">
    <property type="entry name" value="GALCTOKINASE"/>
</dbReference>
<dbReference type="NCBIfam" id="TIGR00131">
    <property type="entry name" value="gal_kin"/>
    <property type="match status" value="1"/>
</dbReference>
<dbReference type="InterPro" id="IPR036554">
    <property type="entry name" value="GHMP_kinase_C_sf"/>
</dbReference>
<dbReference type="AlphaFoldDB" id="A4BXS8"/>
<evidence type="ECO:0000256" key="2">
    <source>
        <dbReference type="ARBA" id="ARBA00022490"/>
    </source>
</evidence>